<keyword evidence="11 14" id="KW-0464">Manganese</keyword>
<comment type="function">
    <text evidence="14">CRISPR (clustered regularly interspaced short palindromic repeat), is an adaptive immune system that provides protection against mobile genetic elements (viruses, transposable elements and conjugative plasmids). CRISPR clusters contain spacers, sequences complementary to antecedent mobile elements, and target invading nucleic acids. CRISPR clusters are transcribed and processed into CRISPR RNA (crRNA). Acts as a dsDNA endonuclease. Involved in the integration of spacer DNA into the CRISPR cassette.</text>
</comment>
<keyword evidence="6 14" id="KW-0460">Magnesium</keyword>
<dbReference type="InterPro" id="IPR022765">
    <property type="entry name" value="Dna2/Cas4_DUF83"/>
</dbReference>
<dbReference type="EMBL" id="JGZJ01000003">
    <property type="protein sequence ID" value="KFI83965.1"/>
    <property type="molecule type" value="Genomic_DNA"/>
</dbReference>
<comment type="cofactor">
    <cofactor evidence="14">
        <name>Mg(2+)</name>
        <dbReference type="ChEBI" id="CHEBI:18420"/>
    </cofactor>
    <cofactor evidence="14">
        <name>Mn(2+)</name>
        <dbReference type="ChEBI" id="CHEBI:29035"/>
    </cofactor>
</comment>
<dbReference type="InterPro" id="IPR042211">
    <property type="entry name" value="CRISPR-assoc_Cas1_N"/>
</dbReference>
<dbReference type="Pfam" id="PF01930">
    <property type="entry name" value="Cas_Cas4"/>
    <property type="match status" value="1"/>
</dbReference>
<evidence type="ECO:0000256" key="8">
    <source>
        <dbReference type="ARBA" id="ARBA00023014"/>
    </source>
</evidence>
<dbReference type="AlphaFoldDB" id="A0A7V8HRS1"/>
<dbReference type="GO" id="GO:0043571">
    <property type="term" value="P:maintenance of CRISPR repeat elements"/>
    <property type="evidence" value="ECO:0007669"/>
    <property type="project" value="UniProtKB-UniRule"/>
</dbReference>
<accession>A0A7V8HRS1</accession>
<comment type="subunit">
    <text evidence="13 14">Homodimer, forms a heterotetramer with a Cas2 homodimer.</text>
</comment>
<comment type="caution">
    <text evidence="16">The sequence shown here is derived from an EMBL/GenBank/DDBJ whole genome shotgun (WGS) entry which is preliminary data.</text>
</comment>
<sequence>MGNGRDIDDDPIPISLVANYIFCPRRAWLESVGERVESGQMAQGMYDHRNVDDANTDASLFRSVEVRHRKWGVCGKLDAVQITEEGILIREYKATPVKKAMIVTEAMRIQLALQSACLQDMGYHISGTEIFFTTHHRRVPVDLNPDDYHKAEQAVRAVRELINSDTTPEPLEDDARCMHCSHVGICLPEERRLKPATRRNIMVSADCQVTHLATPGAKAFSRGGRMVVYKGGEELASIPLDTIQGLQVHGNTDLSSGLMRELMWRDIPILWCSGSGRLYGWSVPSFGPNGAHRVEQHVASHEGRLGLAREFIIAKVHNQRVLLRRSDKDNAALTPLRNIEKSLGNANRWQDVLGLEGEAASLYFSQFGSLIKPEKRGDWPWKARMRRPALDALNALLDYAYTLLLSDCVRALISCGLDTHAGFLHSSSRNKPALALDLMEEFRAPIADSVVQTVVNNGEVSSKGFVDVFGSVRMTDTTRRTLIGAYERRMATEITHPIFKYKASWRRIVEIQARMILGYLDGSQTSYRGIRVR</sequence>
<keyword evidence="1 14" id="KW-0540">Nuclease</keyword>
<evidence type="ECO:0000313" key="16">
    <source>
        <dbReference type="EMBL" id="KFI83965.1"/>
    </source>
</evidence>
<evidence type="ECO:0000256" key="10">
    <source>
        <dbReference type="ARBA" id="ARBA00023125"/>
    </source>
</evidence>
<evidence type="ECO:0000256" key="7">
    <source>
        <dbReference type="ARBA" id="ARBA00023004"/>
    </source>
</evidence>
<evidence type="ECO:0000256" key="2">
    <source>
        <dbReference type="ARBA" id="ARBA00022723"/>
    </source>
</evidence>
<evidence type="ECO:0000313" key="17">
    <source>
        <dbReference type="Proteomes" id="UP000029109"/>
    </source>
</evidence>
<comment type="similarity">
    <text evidence="14">Belongs to the CRISPR-associated endonuclease Cas1 family.</text>
</comment>
<protein>
    <recommendedName>
        <fullName evidence="14">CRISPR-associated endonuclease Cas1</fullName>
        <ecNumber evidence="14">3.1.-.-</ecNumber>
    </recommendedName>
</protein>
<dbReference type="InterPro" id="IPR050646">
    <property type="entry name" value="Cas1"/>
</dbReference>
<keyword evidence="2 14" id="KW-0479">Metal-binding</keyword>
<dbReference type="GO" id="GO:0004527">
    <property type="term" value="F:exonuclease activity"/>
    <property type="evidence" value="ECO:0007669"/>
    <property type="project" value="UniProtKB-KW"/>
</dbReference>
<dbReference type="GO" id="GO:0051536">
    <property type="term" value="F:iron-sulfur cluster binding"/>
    <property type="evidence" value="ECO:0007669"/>
    <property type="project" value="UniProtKB-KW"/>
</dbReference>
<reference evidence="16 17" key="1">
    <citation type="submission" date="2014-03" db="EMBL/GenBank/DDBJ databases">
        <title>Genomics of Bifidobacteria.</title>
        <authorList>
            <person name="Ventura M."/>
            <person name="Milani C."/>
            <person name="Lugli G.A."/>
        </authorList>
    </citation>
    <scope>NUCLEOTIDE SEQUENCE [LARGE SCALE GENOMIC DNA]</scope>
    <source>
        <strain evidence="16 17">LMG 21816</strain>
    </source>
</reference>
<dbReference type="GO" id="GO:0051607">
    <property type="term" value="P:defense response to virus"/>
    <property type="evidence" value="ECO:0007669"/>
    <property type="project" value="UniProtKB-UniRule"/>
</dbReference>
<dbReference type="Gene3D" id="1.20.120.920">
    <property type="entry name" value="CRISPR-associated endonuclease Cas1, C-terminal domain"/>
    <property type="match status" value="1"/>
</dbReference>
<dbReference type="GO" id="GO:0046872">
    <property type="term" value="F:metal ion binding"/>
    <property type="evidence" value="ECO:0007669"/>
    <property type="project" value="UniProtKB-UniRule"/>
</dbReference>
<evidence type="ECO:0000256" key="14">
    <source>
        <dbReference type="HAMAP-Rule" id="MF_01470"/>
    </source>
</evidence>
<proteinExistence type="inferred from homology"/>
<keyword evidence="3 14" id="KW-0255">Endonuclease</keyword>
<keyword evidence="8" id="KW-0411">Iron-sulfur</keyword>
<gene>
    <name evidence="14" type="primary">cas1</name>
    <name evidence="16" type="ORF">BPULL_2105</name>
</gene>
<keyword evidence="10 14" id="KW-0238">DNA-binding</keyword>
<dbReference type="Gene3D" id="3.100.10.20">
    <property type="entry name" value="CRISPR-associated endonuclease Cas1, N-terminal domain"/>
    <property type="match status" value="1"/>
</dbReference>
<dbReference type="Gene3D" id="3.90.320.10">
    <property type="match status" value="1"/>
</dbReference>
<name>A0A7V8HRS1_9BIFI</name>
<organism evidence="16 17">
    <name type="scientific">Bifidobacterium pullorum</name>
    <dbReference type="NCBI Taxonomy" id="78448"/>
    <lineage>
        <taxon>Bacteria</taxon>
        <taxon>Bacillati</taxon>
        <taxon>Actinomycetota</taxon>
        <taxon>Actinomycetes</taxon>
        <taxon>Bifidobacteriales</taxon>
        <taxon>Bifidobacteriaceae</taxon>
        <taxon>Bifidobacterium</taxon>
    </lineage>
</organism>
<keyword evidence="4 14" id="KW-0378">Hydrolase</keyword>
<evidence type="ECO:0000256" key="6">
    <source>
        <dbReference type="ARBA" id="ARBA00022842"/>
    </source>
</evidence>
<dbReference type="InterPro" id="IPR013343">
    <property type="entry name" value="CRISPR-assoc_prot_Cas4"/>
</dbReference>
<keyword evidence="7" id="KW-0408">Iron</keyword>
<dbReference type="InterPro" id="IPR011604">
    <property type="entry name" value="PDDEXK-like_dom_sf"/>
</dbReference>
<dbReference type="Proteomes" id="UP000029109">
    <property type="component" value="Unassembled WGS sequence"/>
</dbReference>
<keyword evidence="9 14" id="KW-0051">Antiviral defense</keyword>
<dbReference type="InterPro" id="IPR042206">
    <property type="entry name" value="CRISPR-assoc_Cas1_C"/>
</dbReference>
<keyword evidence="5" id="KW-0269">Exonuclease</keyword>
<evidence type="ECO:0000256" key="9">
    <source>
        <dbReference type="ARBA" id="ARBA00023118"/>
    </source>
</evidence>
<evidence type="ECO:0000259" key="15">
    <source>
        <dbReference type="Pfam" id="PF01930"/>
    </source>
</evidence>
<evidence type="ECO:0000256" key="5">
    <source>
        <dbReference type="ARBA" id="ARBA00022839"/>
    </source>
</evidence>
<feature type="binding site" evidence="14">
    <location>
        <position position="356"/>
    </location>
    <ligand>
        <name>Mn(2+)</name>
        <dbReference type="ChEBI" id="CHEBI:29035"/>
    </ligand>
</feature>
<dbReference type="EC" id="3.1.-.-" evidence="14"/>
<dbReference type="NCBIfam" id="TIGR00287">
    <property type="entry name" value="cas1"/>
    <property type="match status" value="1"/>
</dbReference>
<evidence type="ECO:0000256" key="3">
    <source>
        <dbReference type="ARBA" id="ARBA00022759"/>
    </source>
</evidence>
<dbReference type="NCBIfam" id="TIGR00372">
    <property type="entry name" value="cas4"/>
    <property type="match status" value="1"/>
</dbReference>
<comment type="catalytic activity">
    <reaction evidence="12">
        <text>exonucleolytic cleavage in the 5'- to 3'-direction to yield nucleoside 3'-phosphates.</text>
        <dbReference type="EC" id="3.1.12.1"/>
    </reaction>
</comment>
<dbReference type="PANTHER" id="PTHR34353">
    <property type="entry name" value="CRISPR-ASSOCIATED ENDONUCLEASE CAS1 1"/>
    <property type="match status" value="1"/>
</dbReference>
<dbReference type="Pfam" id="PF01867">
    <property type="entry name" value="Cas_Cas1"/>
    <property type="match status" value="1"/>
</dbReference>
<feature type="domain" description="DUF83" evidence="15">
    <location>
        <begin position="15"/>
        <end position="187"/>
    </location>
</feature>
<dbReference type="HAMAP" id="MF_01470">
    <property type="entry name" value="Cas1"/>
    <property type="match status" value="1"/>
</dbReference>
<dbReference type="GO" id="GO:0003677">
    <property type="term" value="F:DNA binding"/>
    <property type="evidence" value="ECO:0007669"/>
    <property type="project" value="UniProtKB-KW"/>
</dbReference>
<dbReference type="GO" id="GO:0004519">
    <property type="term" value="F:endonuclease activity"/>
    <property type="evidence" value="ECO:0007669"/>
    <property type="project" value="UniProtKB-UniRule"/>
</dbReference>
<evidence type="ECO:0000256" key="4">
    <source>
        <dbReference type="ARBA" id="ARBA00022801"/>
    </source>
</evidence>
<dbReference type="PANTHER" id="PTHR34353:SF2">
    <property type="entry name" value="CRISPR-ASSOCIATED ENDONUCLEASE CAS1 1"/>
    <property type="match status" value="1"/>
</dbReference>
<evidence type="ECO:0000256" key="13">
    <source>
        <dbReference type="ARBA" id="ARBA00038592"/>
    </source>
</evidence>
<dbReference type="InterPro" id="IPR002729">
    <property type="entry name" value="CRISPR-assoc_Cas1"/>
</dbReference>
<feature type="binding site" evidence="14">
    <location>
        <position position="425"/>
    </location>
    <ligand>
        <name>Mn(2+)</name>
        <dbReference type="ChEBI" id="CHEBI:29035"/>
    </ligand>
</feature>
<evidence type="ECO:0000256" key="1">
    <source>
        <dbReference type="ARBA" id="ARBA00022722"/>
    </source>
</evidence>
<feature type="binding site" evidence="14">
    <location>
        <position position="440"/>
    </location>
    <ligand>
        <name>Mn(2+)</name>
        <dbReference type="ChEBI" id="CHEBI:29035"/>
    </ligand>
</feature>
<evidence type="ECO:0000256" key="12">
    <source>
        <dbReference type="ARBA" id="ARBA00033996"/>
    </source>
</evidence>
<dbReference type="CDD" id="cd09634">
    <property type="entry name" value="Cas1_I-II-III"/>
    <property type="match status" value="1"/>
</dbReference>
<evidence type="ECO:0000256" key="11">
    <source>
        <dbReference type="ARBA" id="ARBA00023211"/>
    </source>
</evidence>